<organism evidence="1 2">
    <name type="scientific">Scophthalmus maximus</name>
    <name type="common">Turbot</name>
    <name type="synonym">Psetta maxima</name>
    <dbReference type="NCBI Taxonomy" id="52904"/>
    <lineage>
        <taxon>Eukaryota</taxon>
        <taxon>Metazoa</taxon>
        <taxon>Chordata</taxon>
        <taxon>Craniata</taxon>
        <taxon>Vertebrata</taxon>
        <taxon>Euteleostomi</taxon>
        <taxon>Actinopterygii</taxon>
        <taxon>Neopterygii</taxon>
        <taxon>Teleostei</taxon>
        <taxon>Neoteleostei</taxon>
        <taxon>Acanthomorphata</taxon>
        <taxon>Carangaria</taxon>
        <taxon>Pleuronectiformes</taxon>
        <taxon>Pleuronectoidei</taxon>
        <taxon>Scophthalmidae</taxon>
        <taxon>Scophthalmus</taxon>
    </lineage>
</organism>
<dbReference type="Proteomes" id="UP000438429">
    <property type="component" value="Unassembled WGS sequence"/>
</dbReference>
<name>A0A6A4S759_SCOMX</name>
<protein>
    <submittedName>
        <fullName evidence="1">Uncharacterized protein</fullName>
    </submittedName>
</protein>
<comment type="caution">
    <text evidence="1">The sequence shown here is derived from an EMBL/GenBank/DDBJ whole genome shotgun (WGS) entry which is preliminary data.</text>
</comment>
<evidence type="ECO:0000313" key="1">
    <source>
        <dbReference type="EMBL" id="KAF0031046.1"/>
    </source>
</evidence>
<gene>
    <name evidence="1" type="ORF">F2P81_015601</name>
</gene>
<sequence>MTARGSKTSGSLARGVLLMDAETSPQKVSRSDTSCRLCSSYVVCAGFVYRCYLQFPEEDSGDERSGPARGRRESCLCDVDTRWIRLREPPAAVIQSNTPSNGVPGKLRDIYRFVRRPGRKNRHTVPPFSQISQYTLNDDPEDAVQTTQESLGDEASRCHRVSRIF</sequence>
<proteinExistence type="predicted"/>
<dbReference type="AlphaFoldDB" id="A0A6A4S759"/>
<accession>A0A6A4S759</accession>
<reference evidence="1 2" key="1">
    <citation type="submission" date="2019-06" db="EMBL/GenBank/DDBJ databases">
        <title>Draft genomes of female and male turbot (Scophthalmus maximus).</title>
        <authorList>
            <person name="Xu H."/>
            <person name="Xu X.-W."/>
            <person name="Shao C."/>
            <person name="Chen S."/>
        </authorList>
    </citation>
    <scope>NUCLEOTIDE SEQUENCE [LARGE SCALE GENOMIC DNA]</scope>
    <source>
        <strain evidence="1">Ysfricsl-2016a</strain>
        <tissue evidence="1">Blood</tissue>
    </source>
</reference>
<evidence type="ECO:0000313" key="2">
    <source>
        <dbReference type="Proteomes" id="UP000438429"/>
    </source>
</evidence>
<dbReference type="EMBL" id="VEVO01000014">
    <property type="protein sequence ID" value="KAF0031046.1"/>
    <property type="molecule type" value="Genomic_DNA"/>
</dbReference>